<dbReference type="InterPro" id="IPR038765">
    <property type="entry name" value="Papain-like_cys_pep_sf"/>
</dbReference>
<dbReference type="PROSITE" id="PS50802">
    <property type="entry name" value="OTU"/>
    <property type="match status" value="1"/>
</dbReference>
<sequence>MTEENNTNIQNLEGGDLYFGTLRQQEEILAQIEKTQPLLSDPIETITLLNQYSKEHKFYKRLQVISKNFPLIRTVRGDGNCFYRSFFYKLFEYLIETRNESEINRVGELLIKLRKELNSFFDPFTMQMFCDEVQSVFDQIKVGFVITPDPEEFDWGFSQNKNEKENEKEINEKENEIKKEKEQTNEKENQIEKKKKKKKKEKEKEKEQEPEPFTKEKLIEIFRDKFRSSSIIAYGRFVTAITLQKNAGLYGSFLTGFTTIDSEVKSNVLPMNKESDTLHIHALTSVFLENYPICIKSLDGNSETGTDVQFPSEAKEDPLFYLFYRPGHYDILLK</sequence>
<dbReference type="InterPro" id="IPR042467">
    <property type="entry name" value="Peptidase_C65_otubain_sub2"/>
</dbReference>
<dbReference type="Gene3D" id="1.20.1300.20">
    <property type="entry name" value="Peptidase C65 Otubain, subdomain 2"/>
    <property type="match status" value="1"/>
</dbReference>
<dbReference type="EMBL" id="JAOAOG010000271">
    <property type="protein sequence ID" value="KAJ6234187.1"/>
    <property type="molecule type" value="Genomic_DNA"/>
</dbReference>
<dbReference type="Proteomes" id="UP001150062">
    <property type="component" value="Unassembled WGS sequence"/>
</dbReference>
<dbReference type="CDD" id="cd22749">
    <property type="entry name" value="Otubain_C65"/>
    <property type="match status" value="1"/>
</dbReference>
<dbReference type="PANTHER" id="PTHR12931:SF15">
    <property type="entry name" value="UBIQUITIN THIOESTERASE OTUBAIN-LIKE"/>
    <property type="match status" value="1"/>
</dbReference>
<comment type="caution">
    <text evidence="3">The sequence shown here is derived from an EMBL/GenBank/DDBJ whole genome shotgun (WGS) entry which is preliminary data.</text>
</comment>
<feature type="domain" description="OTU" evidence="2">
    <location>
        <begin position="70"/>
        <end position="334"/>
    </location>
</feature>
<evidence type="ECO:0000259" key="2">
    <source>
        <dbReference type="PROSITE" id="PS50802"/>
    </source>
</evidence>
<evidence type="ECO:0000256" key="1">
    <source>
        <dbReference type="SAM" id="MobiDB-lite"/>
    </source>
</evidence>
<evidence type="ECO:0000313" key="3">
    <source>
        <dbReference type="EMBL" id="KAJ6234187.1"/>
    </source>
</evidence>
<dbReference type="SUPFAM" id="SSF54001">
    <property type="entry name" value="Cysteine proteinases"/>
    <property type="match status" value="2"/>
</dbReference>
<name>A0ABQ8XNJ5_9EUKA</name>
<protein>
    <submittedName>
        <fullName evidence="3">Ubiquitin thioesterase</fullName>
    </submittedName>
</protein>
<organism evidence="3 4">
    <name type="scientific">Anaeramoeba flamelloides</name>
    <dbReference type="NCBI Taxonomy" id="1746091"/>
    <lineage>
        <taxon>Eukaryota</taxon>
        <taxon>Metamonada</taxon>
        <taxon>Anaeramoebidae</taxon>
        <taxon>Anaeramoeba</taxon>
    </lineage>
</organism>
<proteinExistence type="predicted"/>
<feature type="region of interest" description="Disordered" evidence="1">
    <location>
        <begin position="155"/>
        <end position="212"/>
    </location>
</feature>
<feature type="compositionally biased region" description="Basic and acidic residues" evidence="1">
    <location>
        <begin position="161"/>
        <end position="192"/>
    </location>
</feature>
<feature type="compositionally biased region" description="Basic and acidic residues" evidence="1">
    <location>
        <begin position="202"/>
        <end position="212"/>
    </location>
</feature>
<dbReference type="InterPro" id="IPR003323">
    <property type="entry name" value="OTU_dom"/>
</dbReference>
<gene>
    <name evidence="3" type="ORF">M0813_03989</name>
</gene>
<keyword evidence="4" id="KW-1185">Reference proteome</keyword>
<evidence type="ECO:0000313" key="4">
    <source>
        <dbReference type="Proteomes" id="UP001150062"/>
    </source>
</evidence>
<dbReference type="Pfam" id="PF10275">
    <property type="entry name" value="Peptidase_C65"/>
    <property type="match status" value="2"/>
</dbReference>
<dbReference type="InterPro" id="IPR019400">
    <property type="entry name" value="Peptidase_C65_otubain"/>
</dbReference>
<dbReference type="PANTHER" id="PTHR12931">
    <property type="entry name" value="UBIQUITIN THIOLESTERASE PROTEIN OTUB"/>
    <property type="match status" value="1"/>
</dbReference>
<reference evidence="3" key="1">
    <citation type="submission" date="2022-08" db="EMBL/GenBank/DDBJ databases">
        <title>Novel sulfate-reducing endosymbionts in the free-living metamonad Anaeramoeba.</title>
        <authorList>
            <person name="Jerlstrom-Hultqvist J."/>
            <person name="Cepicka I."/>
            <person name="Gallot-Lavallee L."/>
            <person name="Salas-Leiva D."/>
            <person name="Curtis B.A."/>
            <person name="Zahonova K."/>
            <person name="Pipaliya S."/>
            <person name="Dacks J."/>
            <person name="Roger A.J."/>
        </authorList>
    </citation>
    <scope>NUCLEOTIDE SEQUENCE</scope>
    <source>
        <strain evidence="3">Schooner1</strain>
    </source>
</reference>
<accession>A0ABQ8XNJ5</accession>